<comment type="pathway">
    <text evidence="4">Carbohydrate degradation; glycolysis; D-glyceraldehyde 3-phosphate and glycerone phosphate from D-glucose: step 2/4.</text>
</comment>
<evidence type="ECO:0000256" key="4">
    <source>
        <dbReference type="RuleBase" id="RU000612"/>
    </source>
</evidence>
<proteinExistence type="inferred from homology"/>
<name>A0A4V2SSF0_9PSEU</name>
<dbReference type="RefSeq" id="WP_132879635.1">
    <property type="nucleotide sequence ID" value="NZ_SLXQ01000014.1"/>
</dbReference>
<dbReference type="GO" id="GO:0048029">
    <property type="term" value="F:monosaccharide binding"/>
    <property type="evidence" value="ECO:0007669"/>
    <property type="project" value="TreeGrafter"/>
</dbReference>
<dbReference type="InterPro" id="IPR001672">
    <property type="entry name" value="G6P_Isomerase"/>
</dbReference>
<dbReference type="PROSITE" id="PS51463">
    <property type="entry name" value="P_GLUCOSE_ISOMERASE_3"/>
    <property type="match status" value="2"/>
</dbReference>
<dbReference type="AlphaFoldDB" id="A0A4V2SSF0"/>
<dbReference type="GO" id="GO:0006094">
    <property type="term" value="P:gluconeogenesis"/>
    <property type="evidence" value="ECO:0007669"/>
    <property type="project" value="UniProtKB-KW"/>
</dbReference>
<organism evidence="5 6">
    <name type="scientific">Tamaricihabitans halophyticus</name>
    <dbReference type="NCBI Taxonomy" id="1262583"/>
    <lineage>
        <taxon>Bacteria</taxon>
        <taxon>Bacillati</taxon>
        <taxon>Actinomycetota</taxon>
        <taxon>Actinomycetes</taxon>
        <taxon>Pseudonocardiales</taxon>
        <taxon>Pseudonocardiaceae</taxon>
        <taxon>Tamaricihabitans</taxon>
    </lineage>
</organism>
<protein>
    <recommendedName>
        <fullName evidence="4">Glucose-6-phosphate isomerase</fullName>
        <ecNumber evidence="4">5.3.1.9</ecNumber>
    </recommendedName>
</protein>
<dbReference type="Gene3D" id="3.40.50.10490">
    <property type="entry name" value="Glucose-6-phosphate isomerase like protein, domain 1"/>
    <property type="match status" value="3"/>
</dbReference>
<dbReference type="UniPathway" id="UPA00109">
    <property type="reaction ID" value="UER00181"/>
</dbReference>
<evidence type="ECO:0000313" key="6">
    <source>
        <dbReference type="Proteomes" id="UP000294911"/>
    </source>
</evidence>
<evidence type="ECO:0000313" key="5">
    <source>
        <dbReference type="EMBL" id="TCP46226.1"/>
    </source>
</evidence>
<keyword evidence="1 4" id="KW-0312">Gluconeogenesis</keyword>
<dbReference type="Pfam" id="PF00342">
    <property type="entry name" value="PGI"/>
    <property type="match status" value="1"/>
</dbReference>
<dbReference type="GO" id="GO:0005829">
    <property type="term" value="C:cytosol"/>
    <property type="evidence" value="ECO:0007669"/>
    <property type="project" value="TreeGrafter"/>
</dbReference>
<sequence>MTSSLAVEIIDPDLADKAATLADRLVEERLASRISEQDPTLWGPDAEAEAAIRLAWTALPRTSRALVADVAALAAELRAEGVDRVVLAGMGGSSLAPEVLARTAGKALTVLDTTDPAQVADALAGDLERTVLVVSSKSGTTVETDSHRRIFEAAFRAAGVDAASRIVVVTDPGSPLEVKATEAGYRRVYTADPNVGGRYSALSAFGLVPAGLAGVDIGELLDQASEAATVLATDKPRNPALRLAAAWGAAHASGAEKLVLADTGSGITGFGDWAEQLIAESTGKEGTGLLPVVVEGPQAAGFADAGPDATRVSIGPATDETAISVTGPLGAQFLLWEYATAAVGRLLGIDPFNQPDVEAAKKAARALLDNPETDTGSARPSTVDGEVEVYAAPGVLTAGAGTLTEALRTLVAAAPHDGYLSIHAYLNRIDDASAELLRGELARNTGLQTTFGWGPRFLHSTGQYHKGGAQNGVFLQITGGHDEDAQVPGRPYTLGSLQLAQALGDGHVLIERGRPLVRVHLTDRLAGLAQLMRAVQELPH</sequence>
<evidence type="ECO:0000256" key="3">
    <source>
        <dbReference type="ARBA" id="ARBA00023235"/>
    </source>
</evidence>
<dbReference type="OrthoDB" id="140919at2"/>
<evidence type="ECO:0000256" key="1">
    <source>
        <dbReference type="ARBA" id="ARBA00022432"/>
    </source>
</evidence>
<comment type="catalytic activity">
    <reaction evidence="4">
        <text>alpha-D-glucose 6-phosphate = beta-D-fructose 6-phosphate</text>
        <dbReference type="Rhea" id="RHEA:11816"/>
        <dbReference type="ChEBI" id="CHEBI:57634"/>
        <dbReference type="ChEBI" id="CHEBI:58225"/>
        <dbReference type="EC" id="5.3.1.9"/>
    </reaction>
</comment>
<keyword evidence="3 4" id="KW-0413">Isomerase</keyword>
<accession>A0A4V2SSF0</accession>
<dbReference type="PANTHER" id="PTHR11469">
    <property type="entry name" value="GLUCOSE-6-PHOSPHATE ISOMERASE"/>
    <property type="match status" value="1"/>
</dbReference>
<dbReference type="EMBL" id="SLXQ01000014">
    <property type="protein sequence ID" value="TCP46226.1"/>
    <property type="molecule type" value="Genomic_DNA"/>
</dbReference>
<dbReference type="SUPFAM" id="SSF53697">
    <property type="entry name" value="SIS domain"/>
    <property type="match status" value="1"/>
</dbReference>
<comment type="similarity">
    <text evidence="4">Belongs to the GPI family.</text>
</comment>
<dbReference type="GO" id="GO:0006096">
    <property type="term" value="P:glycolytic process"/>
    <property type="evidence" value="ECO:0007669"/>
    <property type="project" value="UniProtKB-UniPathway"/>
</dbReference>
<keyword evidence="6" id="KW-1185">Reference proteome</keyword>
<comment type="caution">
    <text evidence="5">The sequence shown here is derived from an EMBL/GenBank/DDBJ whole genome shotgun (WGS) entry which is preliminary data.</text>
</comment>
<reference evidence="5 6" key="1">
    <citation type="submission" date="2019-03" db="EMBL/GenBank/DDBJ databases">
        <title>Genomic Encyclopedia of Type Strains, Phase IV (KMG-IV): sequencing the most valuable type-strain genomes for metagenomic binning, comparative biology and taxonomic classification.</title>
        <authorList>
            <person name="Goeker M."/>
        </authorList>
    </citation>
    <scope>NUCLEOTIDE SEQUENCE [LARGE SCALE GENOMIC DNA]</scope>
    <source>
        <strain evidence="5 6">DSM 45765</strain>
    </source>
</reference>
<dbReference type="Proteomes" id="UP000294911">
    <property type="component" value="Unassembled WGS sequence"/>
</dbReference>
<dbReference type="GO" id="GO:0051156">
    <property type="term" value="P:glucose 6-phosphate metabolic process"/>
    <property type="evidence" value="ECO:0007669"/>
    <property type="project" value="TreeGrafter"/>
</dbReference>
<dbReference type="InterPro" id="IPR046348">
    <property type="entry name" value="SIS_dom_sf"/>
</dbReference>
<evidence type="ECO:0000256" key="2">
    <source>
        <dbReference type="ARBA" id="ARBA00023152"/>
    </source>
</evidence>
<dbReference type="GO" id="GO:0004347">
    <property type="term" value="F:glucose-6-phosphate isomerase activity"/>
    <property type="evidence" value="ECO:0007669"/>
    <property type="project" value="UniProtKB-EC"/>
</dbReference>
<gene>
    <name evidence="5" type="ORF">EV191_11423</name>
</gene>
<dbReference type="EC" id="5.3.1.9" evidence="4"/>
<dbReference type="GO" id="GO:0097367">
    <property type="term" value="F:carbohydrate derivative binding"/>
    <property type="evidence" value="ECO:0007669"/>
    <property type="project" value="InterPro"/>
</dbReference>
<keyword evidence="2 4" id="KW-0324">Glycolysis</keyword>
<dbReference type="PANTHER" id="PTHR11469:SF1">
    <property type="entry name" value="GLUCOSE-6-PHOSPHATE ISOMERASE"/>
    <property type="match status" value="1"/>
</dbReference>
<dbReference type="PRINTS" id="PR00662">
    <property type="entry name" value="G6PISOMERASE"/>
</dbReference>